<evidence type="ECO:0000256" key="1">
    <source>
        <dbReference type="ARBA" id="ARBA00022786"/>
    </source>
</evidence>
<keyword evidence="2" id="KW-0653">Protein transport</keyword>
<proteinExistence type="predicted"/>
<reference evidence="4 5" key="1">
    <citation type="journal article" date="2019" name="PLoS Genet.">
        <title>Convergent evolution of linked mating-type loci in basidiomycete fungi.</title>
        <authorList>
            <person name="Sun S."/>
            <person name="Coelho M.A."/>
            <person name="Heitman J."/>
            <person name="Nowrousian M."/>
        </authorList>
    </citation>
    <scope>NUCLEOTIDE SEQUENCE [LARGE SCALE GENOMIC DNA]</scope>
    <source>
        <strain evidence="4 5">CBS 4282</strain>
    </source>
</reference>
<gene>
    <name evidence="4" type="ORF">VHUM_02743</name>
</gene>
<dbReference type="OrthoDB" id="2593126at2759"/>
<dbReference type="Proteomes" id="UP000473826">
    <property type="component" value="Unassembled WGS sequence"/>
</dbReference>
<evidence type="ECO:0000313" key="4">
    <source>
        <dbReference type="EMBL" id="TXT08615.1"/>
    </source>
</evidence>
<protein>
    <submittedName>
        <fullName evidence="4">Uncharacterized protein</fullName>
    </submittedName>
</protein>
<dbReference type="InterPro" id="IPR007135">
    <property type="entry name" value="Atg3/Atg10"/>
</dbReference>
<keyword evidence="2" id="KW-0813">Transport</keyword>
<organism evidence="4 5">
    <name type="scientific">Vanrija humicola</name>
    <name type="common">Yeast</name>
    <name type="synonym">Cryptococcus humicola</name>
    <dbReference type="NCBI Taxonomy" id="5417"/>
    <lineage>
        <taxon>Eukaryota</taxon>
        <taxon>Fungi</taxon>
        <taxon>Dikarya</taxon>
        <taxon>Basidiomycota</taxon>
        <taxon>Agaricomycotina</taxon>
        <taxon>Tremellomycetes</taxon>
        <taxon>Trichosporonales</taxon>
        <taxon>Trichosporonaceae</taxon>
        <taxon>Vanrija</taxon>
    </lineage>
</organism>
<dbReference type="GO" id="GO:0006914">
    <property type="term" value="P:autophagy"/>
    <property type="evidence" value="ECO:0007669"/>
    <property type="project" value="UniProtKB-KW"/>
</dbReference>
<dbReference type="GO" id="GO:0019787">
    <property type="term" value="F:ubiquitin-like protein transferase activity"/>
    <property type="evidence" value="ECO:0007669"/>
    <property type="project" value="InterPro"/>
</dbReference>
<dbReference type="EMBL" id="QKWK01000007">
    <property type="protein sequence ID" value="TXT08615.1"/>
    <property type="molecule type" value="Genomic_DNA"/>
</dbReference>
<evidence type="ECO:0000313" key="5">
    <source>
        <dbReference type="Proteomes" id="UP000473826"/>
    </source>
</evidence>
<keyword evidence="1" id="KW-0833">Ubl conjugation pathway</keyword>
<evidence type="ECO:0000256" key="2">
    <source>
        <dbReference type="ARBA" id="ARBA00022927"/>
    </source>
</evidence>
<dbReference type="GO" id="GO:0015031">
    <property type="term" value="P:protein transport"/>
    <property type="evidence" value="ECO:0007669"/>
    <property type="project" value="UniProtKB-KW"/>
</dbReference>
<keyword evidence="5" id="KW-1185">Reference proteome</keyword>
<dbReference type="AlphaFoldDB" id="A0A7D8UYE2"/>
<dbReference type="Pfam" id="PF03987">
    <property type="entry name" value="Autophagy_act_C"/>
    <property type="match status" value="1"/>
</dbReference>
<keyword evidence="3" id="KW-0072">Autophagy</keyword>
<evidence type="ECO:0000256" key="3">
    <source>
        <dbReference type="ARBA" id="ARBA00023006"/>
    </source>
</evidence>
<comment type="caution">
    <text evidence="4">The sequence shown here is derived from an EMBL/GenBank/DDBJ whole genome shotgun (WGS) entry which is preliminary data.</text>
</comment>
<sequence length="85" mass="9435">MRAHLPVDGNPRPDALMLPGAPFPLLQHTEHPVTGDMVWSVHPCEVAKAVHQILLAEDDEAALRSRLGWLEAWFMLSDSIVDLTT</sequence>
<accession>A0A7D8UYE2</accession>
<name>A0A7D8UYE2_VANHU</name>